<evidence type="ECO:0000313" key="2">
    <source>
        <dbReference type="EMBL" id="KCW59104.1"/>
    </source>
</evidence>
<dbReference type="Gramene" id="KCW59104">
    <property type="protein sequence ID" value="KCW59104"/>
    <property type="gene ID" value="EUGRSUZ_H01725"/>
</dbReference>
<evidence type="ECO:0000256" key="1">
    <source>
        <dbReference type="SAM" id="MobiDB-lite"/>
    </source>
</evidence>
<dbReference type="InParanoid" id="A0A059AZC0"/>
<dbReference type="AlphaFoldDB" id="A0A059AZC0"/>
<accession>A0A059AZC0</accession>
<reference evidence="2" key="1">
    <citation type="submission" date="2013-07" db="EMBL/GenBank/DDBJ databases">
        <title>The genome of Eucalyptus grandis.</title>
        <authorList>
            <person name="Schmutz J."/>
            <person name="Hayes R."/>
            <person name="Myburg A."/>
            <person name="Tuskan G."/>
            <person name="Grattapaglia D."/>
            <person name="Rokhsar D.S."/>
        </authorList>
    </citation>
    <scope>NUCLEOTIDE SEQUENCE</scope>
    <source>
        <tissue evidence="2">Leaf extractions</tissue>
    </source>
</reference>
<proteinExistence type="predicted"/>
<sequence length="322" mass="36960">MENLWGVDPFGPNDSSSFQFGVRSSGDAIVKKCGFRLLCKPLEDDSETLYQDNQLLNPALLYEIGHDNKETTTEEESSAHLSLQRWRTHEDNNMTSSEEDRESEIEEDDATRGGSHPADIMADFSVEKYRYSGIHTSYKNIIPGGDMPEEFVSVEGGTISFMVSEDFYDKFLGLVLCVVFNVENGEKEIFFNIVPHINGQRRNVLSGTLGSFDSGHIWIQYLKPNVLWGMLEGAVDFLEFDEDYLRFSLTLIVSGGTMEKLGYVLRCKQLDNELKAVLEDNQLVDPASLWELEFREFLRKFLPRRMEELEAYERSIRKRQVK</sequence>
<feature type="compositionally biased region" description="Acidic residues" evidence="1">
    <location>
        <begin position="97"/>
        <end position="109"/>
    </location>
</feature>
<dbReference type="EMBL" id="KK198760">
    <property type="protein sequence ID" value="KCW59104.1"/>
    <property type="molecule type" value="Genomic_DNA"/>
</dbReference>
<feature type="region of interest" description="Disordered" evidence="1">
    <location>
        <begin position="69"/>
        <end position="117"/>
    </location>
</feature>
<protein>
    <submittedName>
        <fullName evidence="2">Uncharacterized protein</fullName>
    </submittedName>
</protein>
<name>A0A059AZC0_EUCGR</name>
<gene>
    <name evidence="2" type="ORF">EUGRSUZ_H01725</name>
</gene>
<organism evidence="2">
    <name type="scientific">Eucalyptus grandis</name>
    <name type="common">Flooded gum</name>
    <dbReference type="NCBI Taxonomy" id="71139"/>
    <lineage>
        <taxon>Eukaryota</taxon>
        <taxon>Viridiplantae</taxon>
        <taxon>Streptophyta</taxon>
        <taxon>Embryophyta</taxon>
        <taxon>Tracheophyta</taxon>
        <taxon>Spermatophyta</taxon>
        <taxon>Magnoliopsida</taxon>
        <taxon>eudicotyledons</taxon>
        <taxon>Gunneridae</taxon>
        <taxon>Pentapetalae</taxon>
        <taxon>rosids</taxon>
        <taxon>malvids</taxon>
        <taxon>Myrtales</taxon>
        <taxon>Myrtaceae</taxon>
        <taxon>Myrtoideae</taxon>
        <taxon>Eucalypteae</taxon>
        <taxon>Eucalyptus</taxon>
    </lineage>
</organism>